<dbReference type="EMBL" id="CM001221">
    <property type="protein sequence ID" value="AET01010.1"/>
    <property type="molecule type" value="Genomic_DNA"/>
</dbReference>
<dbReference type="PaxDb" id="3880-AET01010"/>
<reference evidence="5" key="3">
    <citation type="submission" date="2015-04" db="UniProtKB">
        <authorList>
            <consortium name="EnsemblPlants"/>
        </authorList>
    </citation>
    <scope>IDENTIFICATION</scope>
    <source>
        <strain evidence="5">cv. Jemalong A17</strain>
    </source>
</reference>
<dbReference type="GO" id="GO:0019843">
    <property type="term" value="F:rRNA binding"/>
    <property type="evidence" value="ECO:0007669"/>
    <property type="project" value="UniProtKB-KW"/>
</dbReference>
<dbReference type="SUPFAM" id="SSF55174">
    <property type="entry name" value="Alpha-L RNA-binding motif"/>
    <property type="match status" value="1"/>
</dbReference>
<feature type="domain" description="Small ribosomal subunit protein uS4 N-terminal" evidence="3">
    <location>
        <begin position="27"/>
        <end position="59"/>
    </location>
</feature>
<keyword evidence="4" id="KW-0687">Ribonucleoprotein</keyword>
<evidence type="ECO:0000313" key="6">
    <source>
        <dbReference type="Proteomes" id="UP000002051"/>
    </source>
</evidence>
<evidence type="ECO:0000256" key="2">
    <source>
        <dbReference type="ARBA" id="ARBA00022730"/>
    </source>
</evidence>
<dbReference type="HOGENOM" id="CLU_2871043_0_0_1"/>
<reference evidence="4 6" key="1">
    <citation type="journal article" date="2011" name="Nature">
        <title>The Medicago genome provides insight into the evolution of rhizobial symbioses.</title>
        <authorList>
            <person name="Young N.D."/>
            <person name="Debelle F."/>
            <person name="Oldroyd G.E."/>
            <person name="Geurts R."/>
            <person name="Cannon S.B."/>
            <person name="Udvardi M.K."/>
            <person name="Benedito V.A."/>
            <person name="Mayer K.F."/>
            <person name="Gouzy J."/>
            <person name="Schoof H."/>
            <person name="Van de Peer Y."/>
            <person name="Proost S."/>
            <person name="Cook D.R."/>
            <person name="Meyers B.C."/>
            <person name="Spannagl M."/>
            <person name="Cheung F."/>
            <person name="De Mita S."/>
            <person name="Krishnakumar V."/>
            <person name="Gundlach H."/>
            <person name="Zhou S."/>
            <person name="Mudge J."/>
            <person name="Bharti A.K."/>
            <person name="Murray J.D."/>
            <person name="Naoumkina M.A."/>
            <person name="Rosen B."/>
            <person name="Silverstein K.A."/>
            <person name="Tang H."/>
            <person name="Rombauts S."/>
            <person name="Zhao P.X."/>
            <person name="Zhou P."/>
            <person name="Barbe V."/>
            <person name="Bardou P."/>
            <person name="Bechner M."/>
            <person name="Bellec A."/>
            <person name="Berger A."/>
            <person name="Berges H."/>
            <person name="Bidwell S."/>
            <person name="Bisseling T."/>
            <person name="Choisne N."/>
            <person name="Couloux A."/>
            <person name="Denny R."/>
            <person name="Deshpande S."/>
            <person name="Dai X."/>
            <person name="Doyle J.J."/>
            <person name="Dudez A.M."/>
            <person name="Farmer A.D."/>
            <person name="Fouteau S."/>
            <person name="Franken C."/>
            <person name="Gibelin C."/>
            <person name="Gish J."/>
            <person name="Goldstein S."/>
            <person name="Gonzalez A.J."/>
            <person name="Green P.J."/>
            <person name="Hallab A."/>
            <person name="Hartog M."/>
            <person name="Hua A."/>
            <person name="Humphray S.J."/>
            <person name="Jeong D.H."/>
            <person name="Jing Y."/>
            <person name="Jocker A."/>
            <person name="Kenton S.M."/>
            <person name="Kim D.J."/>
            <person name="Klee K."/>
            <person name="Lai H."/>
            <person name="Lang C."/>
            <person name="Lin S."/>
            <person name="Macmil S.L."/>
            <person name="Magdelenat G."/>
            <person name="Matthews L."/>
            <person name="McCorrison J."/>
            <person name="Monaghan E.L."/>
            <person name="Mun J.H."/>
            <person name="Najar F.Z."/>
            <person name="Nicholson C."/>
            <person name="Noirot C."/>
            <person name="O'Bleness M."/>
            <person name="Paule C.R."/>
            <person name="Poulain J."/>
            <person name="Prion F."/>
            <person name="Qin B."/>
            <person name="Qu C."/>
            <person name="Retzel E.F."/>
            <person name="Riddle C."/>
            <person name="Sallet E."/>
            <person name="Samain S."/>
            <person name="Samson N."/>
            <person name="Sanders I."/>
            <person name="Saurat O."/>
            <person name="Scarpelli C."/>
            <person name="Schiex T."/>
            <person name="Segurens B."/>
            <person name="Severin A.J."/>
            <person name="Sherrier D.J."/>
            <person name="Shi R."/>
            <person name="Sims S."/>
            <person name="Singer S.R."/>
            <person name="Sinharoy S."/>
            <person name="Sterck L."/>
            <person name="Viollet A."/>
            <person name="Wang B.B."/>
            <person name="Wang K."/>
            <person name="Wang M."/>
            <person name="Wang X."/>
            <person name="Warfsmann J."/>
            <person name="Weissenbach J."/>
            <person name="White D.D."/>
            <person name="White J.D."/>
            <person name="Wiley G.B."/>
            <person name="Wincker P."/>
            <person name="Xing Y."/>
            <person name="Yang L."/>
            <person name="Yao Z."/>
            <person name="Ying F."/>
            <person name="Zhai J."/>
            <person name="Zhou L."/>
            <person name="Zuber A."/>
            <person name="Denarie J."/>
            <person name="Dixon R.A."/>
            <person name="May G.D."/>
            <person name="Schwartz D.C."/>
            <person name="Rogers J."/>
            <person name="Quetier F."/>
            <person name="Town C.D."/>
            <person name="Roe B.A."/>
        </authorList>
    </citation>
    <scope>NUCLEOTIDE SEQUENCE [LARGE SCALE GENOMIC DNA]</scope>
    <source>
        <strain evidence="4">A17</strain>
        <strain evidence="5 6">cv. Jemalong A17</strain>
    </source>
</reference>
<evidence type="ECO:0000259" key="3">
    <source>
        <dbReference type="Pfam" id="PF00163"/>
    </source>
</evidence>
<dbReference type="Gene3D" id="1.10.1050.10">
    <property type="entry name" value="Ribosomal Protein S4 Delta 41, Chain A, domain 1"/>
    <property type="match status" value="1"/>
</dbReference>
<name>G7K0M5_MEDTR</name>
<gene>
    <name evidence="4" type="ordered locus">MTR_5g098460</name>
</gene>
<dbReference type="EnsemblPlants" id="AET01010">
    <property type="protein sequence ID" value="AET01010"/>
    <property type="gene ID" value="MTR_5g098460"/>
</dbReference>
<keyword evidence="4" id="KW-0689">Ribosomal protein</keyword>
<dbReference type="Pfam" id="PF00163">
    <property type="entry name" value="Ribosomal_S4"/>
    <property type="match status" value="1"/>
</dbReference>
<evidence type="ECO:0000313" key="4">
    <source>
        <dbReference type="EMBL" id="AET01010.1"/>
    </source>
</evidence>
<comment type="similarity">
    <text evidence="1">Belongs to the universal ribosomal protein uS4 family.</text>
</comment>
<sequence length="64" mass="7882">MEKIDWALPDYIVNCLRLEENLETNCARVKKSQYHIRLEERQKMCFHHGLRERQFLNMFVSLEK</sequence>
<dbReference type="GO" id="GO:0005840">
    <property type="term" value="C:ribosome"/>
    <property type="evidence" value="ECO:0007669"/>
    <property type="project" value="UniProtKB-KW"/>
</dbReference>
<dbReference type="InterPro" id="IPR001912">
    <property type="entry name" value="Ribosomal_uS4_N"/>
</dbReference>
<organism evidence="4 6">
    <name type="scientific">Medicago truncatula</name>
    <name type="common">Barrel medic</name>
    <name type="synonym">Medicago tribuloides</name>
    <dbReference type="NCBI Taxonomy" id="3880"/>
    <lineage>
        <taxon>Eukaryota</taxon>
        <taxon>Viridiplantae</taxon>
        <taxon>Streptophyta</taxon>
        <taxon>Embryophyta</taxon>
        <taxon>Tracheophyta</taxon>
        <taxon>Spermatophyta</taxon>
        <taxon>Magnoliopsida</taxon>
        <taxon>eudicotyledons</taxon>
        <taxon>Gunneridae</taxon>
        <taxon>Pentapetalae</taxon>
        <taxon>rosids</taxon>
        <taxon>fabids</taxon>
        <taxon>Fabales</taxon>
        <taxon>Fabaceae</taxon>
        <taxon>Papilionoideae</taxon>
        <taxon>50 kb inversion clade</taxon>
        <taxon>NPAAA clade</taxon>
        <taxon>Hologalegina</taxon>
        <taxon>IRL clade</taxon>
        <taxon>Trifolieae</taxon>
        <taxon>Medicago</taxon>
    </lineage>
</organism>
<keyword evidence="2" id="KW-0699">rRNA-binding</keyword>
<keyword evidence="2" id="KW-0694">RNA-binding</keyword>
<dbReference type="Proteomes" id="UP000002051">
    <property type="component" value="Chromosome 5"/>
</dbReference>
<accession>G7K0M5</accession>
<evidence type="ECO:0000313" key="5">
    <source>
        <dbReference type="EnsemblPlants" id="AET01010"/>
    </source>
</evidence>
<evidence type="ECO:0000256" key="1">
    <source>
        <dbReference type="ARBA" id="ARBA00007465"/>
    </source>
</evidence>
<protein>
    <submittedName>
        <fullName evidence="4">Ribosomal protein S4/S9 amino-terminal domain protein</fullName>
    </submittedName>
</protein>
<keyword evidence="6" id="KW-1185">Reference proteome</keyword>
<proteinExistence type="inferred from homology"/>
<reference evidence="4 6" key="2">
    <citation type="journal article" date="2014" name="BMC Genomics">
        <title>An improved genome release (version Mt4.0) for the model legume Medicago truncatula.</title>
        <authorList>
            <person name="Tang H."/>
            <person name="Krishnakumar V."/>
            <person name="Bidwell S."/>
            <person name="Rosen B."/>
            <person name="Chan A."/>
            <person name="Zhou S."/>
            <person name="Gentzbittel L."/>
            <person name="Childs K.L."/>
            <person name="Yandell M."/>
            <person name="Gundlach H."/>
            <person name="Mayer K.F."/>
            <person name="Schwartz D.C."/>
            <person name="Town C.D."/>
        </authorList>
    </citation>
    <scope>GENOME REANNOTATION</scope>
    <source>
        <strain evidence="5 6">cv. Jemalong A17</strain>
    </source>
</reference>
<dbReference type="AlphaFoldDB" id="G7K0M5"/>